<dbReference type="Pfam" id="PF24346">
    <property type="entry name" value="DUF7507"/>
    <property type="match status" value="14"/>
</dbReference>
<protein>
    <submittedName>
        <fullName evidence="4">Gliding motility-associated C-terminal domain-containing protein</fullName>
    </submittedName>
</protein>
<dbReference type="Pfam" id="PF13585">
    <property type="entry name" value="CHU_C"/>
    <property type="match status" value="1"/>
</dbReference>
<keyword evidence="2" id="KW-1133">Transmembrane helix</keyword>
<feature type="domain" description="DUF7507" evidence="3">
    <location>
        <begin position="1264"/>
        <end position="1365"/>
    </location>
</feature>
<dbReference type="PROSITE" id="PS00018">
    <property type="entry name" value="EF_HAND_1"/>
    <property type="match status" value="1"/>
</dbReference>
<name>A0A5C8V528_9FLAO</name>
<sequence length="2141" mass="228198">MLPILSKIAQRRNNFIGLFFVLFFTITIGTHQIQTLLLTGNSTSNNIALENFAAIQPIGASSTASDTTADFYVPAIAVIKKDELNPGDEFIGPCSIIDYTYEVTNQSTANEILEDVSIIDPGIVNLMGPISGDNGNGFLEVGETWTFTAQYVITIADQIAGQVGEGINARVTANVQGAGVLVIDDSDDDSEFEDDPTVTDLSSCDIKISLVKEGVLNPGDEFIDPCTTIDYTYYITNESTSGEILEDVTLSDPSIGFIIGPDSGDNGNGLLEVGETWTYTAQYVITPTDKVAAQVGQGVNATVIANVRGAGISVNDESDDDSEFEDDPTVTDLSSCDIKIGLVKEGVLDPGNEFTAPCTAIHYTYYITNESNSGILLEFVELTDTAFGINALDLSPNPGDTNFPPNNGLLDMGETWTYTVSYPITPADRIAGQVISSQARVRASPSGGGPAVIDLSHESDPLDDGLTITDISECQPRIGLVKTGLLDPAGFAPCTTIGYTFEVTNQSPGGETLENIELIDPLLFGGGVFPISPTGDDFGDGKLEVGGETWVYTVEYTFDQDDLNQGQIQNQANVTANISVGLPSDTVNDFSHETDPLLDGDTSVDISSCQIIDLGLTLATTDFPDTDADGCPDTITYTYEALNNGNVDLEFDSITDILNNTINIPDPNPGDINDDDKINPGETWIYTSSYDIIQDNIDNSPLNNQATINTTIVSAGTPVSDDSHPTDFDNDGNTVTDLAGTCAGFASIGLTKEADINSLIDDDGDGCLDAIQYTFRVSNEGSINLVNIVLNDDLQQLGNNVPGPSSGDNGDGILGVNEVWVYTGIYDLTETDVTNGTVTGQAEVFADAAVGVTISDLSHPSDFDADADTTVDVTGTCFDTVSIGLTKTDTNFIDSDSNGCDDQIEYTITVENLGGMDLQVTYLYDEQLDDILSGPFIESGNPDGVLEINENWIYTGIYNITEPDVTNGSVAGQADVIAQPVGTTVDIIANDAINVPIPGACADNPTITLSRVSNLSDTDGDNCFDTIDFTITVTNTGNVDLDTVNLDDDLLGNSLSPDTNGNGDNILDIGESWTYSGSYDITQDNIDNAPLISGANVTAEPLGSNIQVSDSDQNNIDLSGACADTVSISVLREAPTVDTDFDSCDNAIDFTISITNNGQANLENISFVDTQLNNGIIITGPYSGDGNLIGILEVNETWTYTETYDVSQPQIDNSPLIGQADVTANPINSSFEVTDLSDPSDPLGNAPNNVDLDGVCATFAAAISITLSDSLSNTDTDACDDTIIYTYTVTNTGSVDLDGIILTDDLGNTISAPNPNPGDLDMDNQIDPLEAWVFTALYDITQNNINNSPAPLSNQAHITVQPVGTNTDVIADSNTTGTDVSAACDDTVGITVTRISSLSDTDGDNCPDTINFTITVTNSGQVDLDTVSLDDDLLGNSLSPDTNGNGDNILNVNEQWIYTGSHNIIQDNINNTPLVSGANVTAEPIGSSFEVSGSDQNNIDLSGACADTIGMDVTLSGTPLDTGNDNCPDVITYTYLVSNSGLANLDTVELTDFLNNNILLENPNTGDLDSDGILDPLEVWEFIATYNIEQTDIDNSPLDNQVTVTAEHVGSTFEVTDIDQNSIDVSGACDTPATPAIGLIKQFFAFEDVDSNGCSDAIVYTYSIQNLGNEDITNIAITDTLLGGSNLIIASGDEGSPNVLDVNETWIFEPFRYSITPEDIIQGEVVTQASVSGLSSDSSTQVFDQSDDNTYAENDSTTTSVVGLCPDDSARIGVKKTGNLFDSNNDGCFDAILYLFTVENLGNIALENILLEDDFLNAALTQPNTRSLNEDDILDVDEQWTYNLVYNISQTDINRTYVENQAMVSAFRVDSPNTIITDFSHENLHTEDEPTIVSVAGACINNTAGIGLIKQGSLFDANNDSCPESIQYTFRVANLGNQSLTGIVLRDDLLGNPIEGPLGDENANGTLDFEEEWTYTVVYTVTQEDLGLEEVENQATVTANVVGQQNTIVNDISDNDLFSQDDPTIVSVSDACEGSNPVDSDFKIFTGLTPNGDGINDFFRIRSIENYPDNKLQIFNRWGVLVYETKGYGGANNLFGGISFGRATVAEDRELPSGTYFYILTFGAENPGQESYTGYLYINRD</sequence>
<feature type="transmembrane region" description="Helical" evidence="2">
    <location>
        <begin position="15"/>
        <end position="33"/>
    </location>
</feature>
<feature type="domain" description="DUF7507" evidence="3">
    <location>
        <begin position="1906"/>
        <end position="2005"/>
    </location>
</feature>
<keyword evidence="5" id="KW-1185">Reference proteome</keyword>
<feature type="region of interest" description="Disordered" evidence="1">
    <location>
        <begin position="1738"/>
        <end position="1758"/>
    </location>
</feature>
<dbReference type="PANTHER" id="PTHR34819">
    <property type="entry name" value="LARGE CYSTEINE-RICH PERIPLASMIC PROTEIN OMCB"/>
    <property type="match status" value="1"/>
</dbReference>
<feature type="domain" description="DUF7507" evidence="3">
    <location>
        <begin position="1004"/>
        <end position="1103"/>
    </location>
</feature>
<accession>A0A5C8V528</accession>
<keyword evidence="2" id="KW-0812">Transmembrane</keyword>
<feature type="domain" description="DUF7507" evidence="3">
    <location>
        <begin position="1771"/>
        <end position="1868"/>
    </location>
</feature>
<dbReference type="InterPro" id="IPR026341">
    <property type="entry name" value="T9SS_type_B"/>
</dbReference>
<feature type="domain" description="DUF7507" evidence="3">
    <location>
        <begin position="629"/>
        <end position="721"/>
    </location>
</feature>
<feature type="domain" description="DUF7507" evidence="3">
    <location>
        <begin position="1138"/>
        <end position="1228"/>
    </location>
</feature>
<evidence type="ECO:0000256" key="1">
    <source>
        <dbReference type="SAM" id="MobiDB-lite"/>
    </source>
</evidence>
<dbReference type="InterPro" id="IPR051172">
    <property type="entry name" value="Chlamydia_OmcB"/>
</dbReference>
<dbReference type="NCBIfam" id="TIGR01451">
    <property type="entry name" value="B_ant_repeat"/>
    <property type="match status" value="2"/>
</dbReference>
<feature type="domain" description="DUF7507" evidence="3">
    <location>
        <begin position="1526"/>
        <end position="1609"/>
    </location>
</feature>
<feature type="domain" description="DUF7507" evidence="3">
    <location>
        <begin position="340"/>
        <end position="449"/>
    </location>
</feature>
<organism evidence="4 5">
    <name type="scientific">Flagellimonas hymeniacidonis</name>
    <dbReference type="NCBI Taxonomy" id="2603628"/>
    <lineage>
        <taxon>Bacteria</taxon>
        <taxon>Pseudomonadati</taxon>
        <taxon>Bacteroidota</taxon>
        <taxon>Flavobacteriia</taxon>
        <taxon>Flavobacteriales</taxon>
        <taxon>Flavobacteriaceae</taxon>
        <taxon>Flagellimonas</taxon>
    </lineage>
</organism>
<dbReference type="RefSeq" id="WP_147744630.1">
    <property type="nucleotide sequence ID" value="NZ_VRUR01000002.1"/>
</dbReference>
<dbReference type="EMBL" id="VRUR01000002">
    <property type="protein sequence ID" value="TXN35858.1"/>
    <property type="molecule type" value="Genomic_DNA"/>
</dbReference>
<dbReference type="Proteomes" id="UP000321456">
    <property type="component" value="Unassembled WGS sequence"/>
</dbReference>
<feature type="domain" description="DUF7507" evidence="3">
    <location>
        <begin position="1390"/>
        <end position="1485"/>
    </location>
</feature>
<feature type="domain" description="DUF7507" evidence="3">
    <location>
        <begin position="475"/>
        <end position="579"/>
    </location>
</feature>
<reference evidence="4 5" key="1">
    <citation type="submission" date="2019-08" db="EMBL/GenBank/DDBJ databases">
        <title>Professor.</title>
        <authorList>
            <person name="Park J.S."/>
        </authorList>
    </citation>
    <scope>NUCLEOTIDE SEQUENCE [LARGE SCALE GENOMIC DNA]</scope>
    <source>
        <strain evidence="4 5">176CP5-101</strain>
    </source>
</reference>
<dbReference type="InterPro" id="IPR055354">
    <property type="entry name" value="DUF7507"/>
</dbReference>
<feature type="domain" description="DUF7507" evidence="3">
    <location>
        <begin position="882"/>
        <end position="983"/>
    </location>
</feature>
<feature type="domain" description="DUF7507" evidence="3">
    <location>
        <begin position="1635"/>
        <end position="1738"/>
    </location>
</feature>
<evidence type="ECO:0000313" key="5">
    <source>
        <dbReference type="Proteomes" id="UP000321456"/>
    </source>
</evidence>
<gene>
    <name evidence="4" type="ORF">FVB32_14930</name>
</gene>
<evidence type="ECO:0000259" key="3">
    <source>
        <dbReference type="Pfam" id="PF24346"/>
    </source>
</evidence>
<keyword evidence="2" id="KW-0472">Membrane</keyword>
<dbReference type="InterPro" id="IPR047589">
    <property type="entry name" value="DUF11_rpt"/>
</dbReference>
<dbReference type="NCBIfam" id="TIGR04131">
    <property type="entry name" value="Bac_Flav_CTERM"/>
    <property type="match status" value="1"/>
</dbReference>
<evidence type="ECO:0000256" key="2">
    <source>
        <dbReference type="SAM" id="Phobius"/>
    </source>
</evidence>
<feature type="domain" description="DUF7507" evidence="3">
    <location>
        <begin position="747"/>
        <end position="855"/>
    </location>
</feature>
<feature type="domain" description="DUF7507" evidence="3">
    <location>
        <begin position="74"/>
        <end position="170"/>
    </location>
</feature>
<evidence type="ECO:0000313" key="4">
    <source>
        <dbReference type="EMBL" id="TXN35858.1"/>
    </source>
</evidence>
<dbReference type="InterPro" id="IPR018247">
    <property type="entry name" value="EF_Hand_1_Ca_BS"/>
</dbReference>
<comment type="caution">
    <text evidence="4">The sequence shown here is derived from an EMBL/GenBank/DDBJ whole genome shotgun (WGS) entry which is preliminary data.</text>
</comment>
<proteinExistence type="predicted"/>